<dbReference type="InterPro" id="IPR014016">
    <property type="entry name" value="UvrD-like_ATP-bd"/>
</dbReference>
<reference evidence="7" key="2">
    <citation type="submission" date="2020-06" db="EMBL/GenBank/DDBJ databases">
        <title>Whole Genome Sequence of Bradyrhizobium sp. Strain 323S2.</title>
        <authorList>
            <person name="Bromfield E.S.P."/>
        </authorList>
    </citation>
    <scope>NUCLEOTIDE SEQUENCE [LARGE SCALE GENOMIC DNA]</scope>
    <source>
        <strain evidence="7">323S2</strain>
    </source>
</reference>
<keyword evidence="2 5" id="KW-0378">Hydrolase</keyword>
<evidence type="ECO:0000313" key="9">
    <source>
        <dbReference type="Proteomes" id="UP000564836"/>
    </source>
</evidence>
<dbReference type="EMBL" id="CP088280">
    <property type="protein sequence ID" value="UGX94253.1"/>
    <property type="molecule type" value="Genomic_DNA"/>
</dbReference>
<dbReference type="PROSITE" id="PS51198">
    <property type="entry name" value="UVRD_HELICASE_ATP_BIND"/>
    <property type="match status" value="1"/>
</dbReference>
<dbReference type="Proteomes" id="UP000564836">
    <property type="component" value="Chromosome"/>
</dbReference>
<gene>
    <name evidence="8" type="ORF">G6321_00053425</name>
    <name evidence="7" type="ORF">G6321_15015</name>
</gene>
<feature type="domain" description="UvrD-like helicase ATP-binding" evidence="6">
    <location>
        <begin position="209"/>
        <end position="557"/>
    </location>
</feature>
<evidence type="ECO:0000313" key="7">
    <source>
        <dbReference type="EMBL" id="NYY89684.1"/>
    </source>
</evidence>
<proteinExistence type="predicted"/>
<evidence type="ECO:0000256" key="4">
    <source>
        <dbReference type="ARBA" id="ARBA00022840"/>
    </source>
</evidence>
<dbReference type="GO" id="GO:0005524">
    <property type="term" value="F:ATP binding"/>
    <property type="evidence" value="ECO:0007669"/>
    <property type="project" value="UniProtKB-UniRule"/>
</dbReference>
<evidence type="ECO:0000256" key="3">
    <source>
        <dbReference type="ARBA" id="ARBA00022806"/>
    </source>
</evidence>
<protein>
    <recommendedName>
        <fullName evidence="6">UvrD-like helicase ATP-binding domain-containing protein</fullName>
    </recommendedName>
</protein>
<evidence type="ECO:0000256" key="5">
    <source>
        <dbReference type="PROSITE-ProRule" id="PRU00560"/>
    </source>
</evidence>
<reference evidence="8 9" key="3">
    <citation type="journal article" date="2022" name="Int. J. Syst. Evol. Microbiol.">
        <title>Strains of Bradyrhizobium barranii sp. nov. associated with legumes native to Canada are symbionts of soybeans and belong to different subspecies (subsp. barranii subsp. nov. and subsp. apii subsp. nov.) and symbiovars (sv. glycinearum and sv. septentrionale).</title>
        <authorList>
            <person name="Bromfield E.S.P."/>
            <person name="Cloutier S."/>
            <person name="Wasai-Hara S."/>
            <person name="Minamisawa K."/>
        </authorList>
    </citation>
    <scope>NUCLEOTIDE SEQUENCE [LARGE SCALE GENOMIC DNA]</scope>
    <source>
        <strain evidence="8 9">323S2</strain>
    </source>
</reference>
<dbReference type="AlphaFoldDB" id="A0A7Z0Q9Y7"/>
<keyword evidence="3 5" id="KW-0347">Helicase</keyword>
<keyword evidence="4 5" id="KW-0067">ATP-binding</keyword>
<dbReference type="EMBL" id="JACBFH010000001">
    <property type="protein sequence ID" value="NYY89684.1"/>
    <property type="molecule type" value="Genomic_DNA"/>
</dbReference>
<dbReference type="SUPFAM" id="SSF52540">
    <property type="entry name" value="P-loop containing nucleoside triphosphate hydrolases"/>
    <property type="match status" value="1"/>
</dbReference>
<evidence type="ECO:0000256" key="2">
    <source>
        <dbReference type="ARBA" id="ARBA00022801"/>
    </source>
</evidence>
<organism evidence="7">
    <name type="scientific">Bradyrhizobium barranii subsp. barranii</name>
    <dbReference type="NCBI Taxonomy" id="2823807"/>
    <lineage>
        <taxon>Bacteria</taxon>
        <taxon>Pseudomonadati</taxon>
        <taxon>Pseudomonadota</taxon>
        <taxon>Alphaproteobacteria</taxon>
        <taxon>Hyphomicrobiales</taxon>
        <taxon>Nitrobacteraceae</taxon>
        <taxon>Bradyrhizobium</taxon>
        <taxon>Bradyrhizobium barranii</taxon>
    </lineage>
</organism>
<sequence length="756" mass="84653">MPEAVVFDVPALLKLSFCEIEEQWFCDFTLPPVDGIMRGEIGATLYLLREASVSDGGPLVVINLSSDEAVLRTDSLSKYIFERIGTIARSIYTTNVTIPLNWHVHREGSLASVYAASKSIGGGVRINFDAHPAGTEDLFVFSRTEESVDFDLLRRYDDLYLKARANYSEAIAKTRTKNREKFGTGITLREKIAGGCTTGTSLSDWYKVKFTDEQRRLIDMPHNGPVRVRGAAGTGKTLALVVKFLHDGCRFEKEQKSARFCFLTHSSGTVSSVTTLCSILDPLGLTLGYGKSVQLQIRTLYDLAFEYLRFDTDQLKPLSLDGREGRILQTELVHGILSAMWSNKLAVARYSDVSPHISDGWARHSERDNRFVPAVLNEFASVLDADGVWANTEKGEKYARGTLGYRPVYLMDLPTEVDRRFILEIHRLYRKELSDMKALSVDQMVADFNSFLNGNTWDRLNSSKGFDAVFVDELHLFSAIEREILHKLIRSWGDESISVSRGEEKPPRPPIFMAYDVKQAPRDSFVQLGDKDAALFSPSSQLQQSDLIKLSKVFRYTPQIADFLYDLDAAFPAINMAGEWEELAAESQVQVGEKPTLSLFKTQAALVRDILKAAADDAKRRGGRKVAVLCVNESLYDQYVKIAMGRYPNNFIEIGSRDASPDLRHSGKKAVLSMPEFVAGLQFEVVYLIHVDSQDFPMEMNPGEKRRAISTVYLGASRAELILKLVACEERGGPAQYLDMALQRQSIVSREALDVL</sequence>
<evidence type="ECO:0000313" key="8">
    <source>
        <dbReference type="EMBL" id="UGX94253.1"/>
    </source>
</evidence>
<dbReference type="InterPro" id="IPR027417">
    <property type="entry name" value="P-loop_NTPase"/>
</dbReference>
<dbReference type="GO" id="GO:0004386">
    <property type="term" value="F:helicase activity"/>
    <property type="evidence" value="ECO:0007669"/>
    <property type="project" value="UniProtKB-UniRule"/>
</dbReference>
<accession>A0A7Z0Q9Y7</accession>
<feature type="binding site" evidence="5">
    <location>
        <begin position="230"/>
        <end position="237"/>
    </location>
    <ligand>
        <name>ATP</name>
        <dbReference type="ChEBI" id="CHEBI:30616"/>
    </ligand>
</feature>
<keyword evidence="1 5" id="KW-0547">Nucleotide-binding</keyword>
<dbReference type="Gene3D" id="3.40.50.300">
    <property type="entry name" value="P-loop containing nucleotide triphosphate hydrolases"/>
    <property type="match status" value="1"/>
</dbReference>
<evidence type="ECO:0000256" key="1">
    <source>
        <dbReference type="ARBA" id="ARBA00022741"/>
    </source>
</evidence>
<name>A0A7Z0Q9Y7_9BRAD</name>
<reference evidence="8 9" key="1">
    <citation type="journal article" date="2017" name="Syst. Appl. Microbiol.">
        <title>Soybeans inoculated with root zone soils of Canadian native legumes harbour diverse and novel Bradyrhizobium spp. that possess agricultural potential.</title>
        <authorList>
            <person name="Bromfield E.S.P."/>
            <person name="Cloutier S."/>
            <person name="Tambong J.T."/>
            <person name="Tran Thi T.V."/>
        </authorList>
    </citation>
    <scope>NUCLEOTIDE SEQUENCE [LARGE SCALE GENOMIC DNA]</scope>
    <source>
        <strain evidence="8 9">323S2</strain>
    </source>
</reference>
<dbReference type="RefSeq" id="WP_166346069.1">
    <property type="nucleotide sequence ID" value="NZ_CP088280.1"/>
</dbReference>
<dbReference type="GO" id="GO:0016787">
    <property type="term" value="F:hydrolase activity"/>
    <property type="evidence" value="ECO:0007669"/>
    <property type="project" value="UniProtKB-UniRule"/>
</dbReference>
<evidence type="ECO:0000259" key="6">
    <source>
        <dbReference type="PROSITE" id="PS51198"/>
    </source>
</evidence>